<keyword evidence="4" id="KW-0804">Transcription</keyword>
<gene>
    <name evidence="8" type="ORF">M378DRAFT_15912</name>
</gene>
<dbReference type="PANTHER" id="PTHR47338">
    <property type="entry name" value="ZN(II)2CYS6 TRANSCRIPTION FACTOR (EUROFUNG)-RELATED"/>
    <property type="match status" value="1"/>
</dbReference>
<dbReference type="HOGENOM" id="CLU_799172_0_0_1"/>
<keyword evidence="9" id="KW-1185">Reference proteome</keyword>
<comment type="subcellular location">
    <subcellularLocation>
        <location evidence="1">Nucleus</location>
    </subcellularLocation>
</comment>
<dbReference type="InParanoid" id="A0A0C2SV61"/>
<dbReference type="GO" id="GO:0005634">
    <property type="term" value="C:nucleus"/>
    <property type="evidence" value="ECO:0007669"/>
    <property type="project" value="UniProtKB-SubCell"/>
</dbReference>
<dbReference type="InterPro" id="IPR001138">
    <property type="entry name" value="Zn2Cys6_DnaBD"/>
</dbReference>
<dbReference type="AlphaFoldDB" id="A0A0C2SV61"/>
<evidence type="ECO:0000313" key="9">
    <source>
        <dbReference type="Proteomes" id="UP000054549"/>
    </source>
</evidence>
<name>A0A0C2SV61_AMAMK</name>
<dbReference type="GO" id="GO:0008270">
    <property type="term" value="F:zinc ion binding"/>
    <property type="evidence" value="ECO:0007669"/>
    <property type="project" value="InterPro"/>
</dbReference>
<dbReference type="InterPro" id="IPR050815">
    <property type="entry name" value="TF_fung"/>
</dbReference>
<evidence type="ECO:0000256" key="3">
    <source>
        <dbReference type="ARBA" id="ARBA00023015"/>
    </source>
</evidence>
<evidence type="ECO:0000259" key="7">
    <source>
        <dbReference type="PROSITE" id="PS50048"/>
    </source>
</evidence>
<keyword evidence="3" id="KW-0805">Transcription regulation</keyword>
<keyword evidence="5" id="KW-0539">Nucleus</keyword>
<dbReference type="SUPFAM" id="SSF57701">
    <property type="entry name" value="Zn2/Cys6 DNA-binding domain"/>
    <property type="match status" value="1"/>
</dbReference>
<dbReference type="SMART" id="SM00066">
    <property type="entry name" value="GAL4"/>
    <property type="match status" value="1"/>
</dbReference>
<dbReference type="PANTHER" id="PTHR47338:SF29">
    <property type="entry name" value="ZN(2)-C6 FUNGAL-TYPE DOMAIN-CONTAINING PROTEIN"/>
    <property type="match status" value="1"/>
</dbReference>
<dbReference type="PROSITE" id="PS00463">
    <property type="entry name" value="ZN2_CY6_FUNGAL_1"/>
    <property type="match status" value="1"/>
</dbReference>
<evidence type="ECO:0000256" key="6">
    <source>
        <dbReference type="SAM" id="MobiDB-lite"/>
    </source>
</evidence>
<evidence type="ECO:0000256" key="1">
    <source>
        <dbReference type="ARBA" id="ARBA00004123"/>
    </source>
</evidence>
<dbReference type="PROSITE" id="PS50048">
    <property type="entry name" value="ZN2_CY6_FUNGAL_2"/>
    <property type="match status" value="1"/>
</dbReference>
<dbReference type="Pfam" id="PF00172">
    <property type="entry name" value="Zn_clus"/>
    <property type="match status" value="1"/>
</dbReference>
<dbReference type="Proteomes" id="UP000054549">
    <property type="component" value="Unassembled WGS sequence"/>
</dbReference>
<evidence type="ECO:0000313" key="8">
    <source>
        <dbReference type="EMBL" id="KIL57959.1"/>
    </source>
</evidence>
<dbReference type="CDD" id="cd00067">
    <property type="entry name" value="GAL4"/>
    <property type="match status" value="1"/>
</dbReference>
<proteinExistence type="predicted"/>
<evidence type="ECO:0000256" key="5">
    <source>
        <dbReference type="ARBA" id="ARBA00023242"/>
    </source>
</evidence>
<dbReference type="InterPro" id="IPR036864">
    <property type="entry name" value="Zn2-C6_fun-type_DNA-bd_sf"/>
</dbReference>
<dbReference type="GO" id="GO:0000981">
    <property type="term" value="F:DNA-binding transcription factor activity, RNA polymerase II-specific"/>
    <property type="evidence" value="ECO:0007669"/>
    <property type="project" value="InterPro"/>
</dbReference>
<dbReference type="OrthoDB" id="39175at2759"/>
<dbReference type="STRING" id="946122.A0A0C2SV61"/>
<dbReference type="EMBL" id="KN818352">
    <property type="protein sequence ID" value="KIL57959.1"/>
    <property type="molecule type" value="Genomic_DNA"/>
</dbReference>
<keyword evidence="2" id="KW-0479">Metal-binding</keyword>
<feature type="region of interest" description="Disordered" evidence="6">
    <location>
        <begin position="121"/>
        <end position="141"/>
    </location>
</feature>
<feature type="compositionally biased region" description="Low complexity" evidence="6">
    <location>
        <begin position="121"/>
        <end position="136"/>
    </location>
</feature>
<feature type="domain" description="Zn(2)-C6 fungal-type" evidence="7">
    <location>
        <begin position="21"/>
        <end position="53"/>
    </location>
</feature>
<protein>
    <recommendedName>
        <fullName evidence="7">Zn(2)-C6 fungal-type domain-containing protein</fullName>
    </recommendedName>
</protein>
<reference evidence="8 9" key="1">
    <citation type="submission" date="2014-04" db="EMBL/GenBank/DDBJ databases">
        <title>Evolutionary Origins and Diversification of the Mycorrhizal Mutualists.</title>
        <authorList>
            <consortium name="DOE Joint Genome Institute"/>
            <consortium name="Mycorrhizal Genomics Consortium"/>
            <person name="Kohler A."/>
            <person name="Kuo A."/>
            <person name="Nagy L.G."/>
            <person name="Floudas D."/>
            <person name="Copeland A."/>
            <person name="Barry K.W."/>
            <person name="Cichocki N."/>
            <person name="Veneault-Fourrey C."/>
            <person name="LaButti K."/>
            <person name="Lindquist E.A."/>
            <person name="Lipzen A."/>
            <person name="Lundell T."/>
            <person name="Morin E."/>
            <person name="Murat C."/>
            <person name="Riley R."/>
            <person name="Ohm R."/>
            <person name="Sun H."/>
            <person name="Tunlid A."/>
            <person name="Henrissat B."/>
            <person name="Grigoriev I.V."/>
            <person name="Hibbett D.S."/>
            <person name="Martin F."/>
        </authorList>
    </citation>
    <scope>NUCLEOTIDE SEQUENCE [LARGE SCALE GENOMIC DNA]</scope>
    <source>
        <strain evidence="8 9">Koide BX008</strain>
    </source>
</reference>
<evidence type="ECO:0000256" key="2">
    <source>
        <dbReference type="ARBA" id="ARBA00022723"/>
    </source>
</evidence>
<organism evidence="8 9">
    <name type="scientific">Amanita muscaria (strain Koide BX008)</name>
    <dbReference type="NCBI Taxonomy" id="946122"/>
    <lineage>
        <taxon>Eukaryota</taxon>
        <taxon>Fungi</taxon>
        <taxon>Dikarya</taxon>
        <taxon>Basidiomycota</taxon>
        <taxon>Agaricomycotina</taxon>
        <taxon>Agaricomycetes</taxon>
        <taxon>Agaricomycetidae</taxon>
        <taxon>Agaricales</taxon>
        <taxon>Pluteineae</taxon>
        <taxon>Amanitaceae</taxon>
        <taxon>Amanita</taxon>
    </lineage>
</organism>
<accession>A0A0C2SV61</accession>
<evidence type="ECO:0000256" key="4">
    <source>
        <dbReference type="ARBA" id="ARBA00023163"/>
    </source>
</evidence>
<dbReference type="Gene3D" id="4.10.240.10">
    <property type="entry name" value="Zn(2)-C6 fungal-type DNA-binding domain"/>
    <property type="match status" value="1"/>
</dbReference>
<sequence length="347" mass="38128">MTPETARSRSGPSRPLKRGRACMNCRFLKIKCDGAKPTCGPCRKHPKEDDCEYSDGPTRSITQILEETVSRLEARLYELEHPKETTPSVTLHDPYGRLHEADLQAYSPPLLSFSDSGSGMSPFSPISTTSTSSLPSGGNVHMSGRSKSIAMSSHFTDSDDTNRFISSAITLSPHRSVSPPHFRGNHVVAAQSIPSVRPYSLHGNTLTSHHIHGQPPQCFDHQIFTTSYETQQSLARTDMDMDHNRQRYDTAMMGDVNQQSPQPSFSSFPANSMLVHPATVGIVQGIGESGPPAAYHLTSMYKVKNGHTLTYNPEPHPFFSGAFINNMQSSCRCPFRGGPLDTILQPL</sequence>